<keyword evidence="2" id="KW-1185">Reference proteome</keyword>
<comment type="caution">
    <text evidence="1">The sequence shown here is derived from an EMBL/GenBank/DDBJ whole genome shotgun (WGS) entry which is preliminary data.</text>
</comment>
<sequence length="66" mass="7877">MEQGWPEVIFEFDCQSLVSFVNSSSVQWSWEIETIVDDIKNWALSKRWFFVWCPRGLNRAAYWVAS</sequence>
<accession>A0ACC0N823</accession>
<protein>
    <submittedName>
        <fullName evidence="1">Uncharacterized protein</fullName>
    </submittedName>
</protein>
<name>A0ACC0N823_RHOML</name>
<evidence type="ECO:0000313" key="2">
    <source>
        <dbReference type="Proteomes" id="UP001062846"/>
    </source>
</evidence>
<evidence type="ECO:0000313" key="1">
    <source>
        <dbReference type="EMBL" id="KAI8548994.1"/>
    </source>
</evidence>
<reference evidence="1" key="1">
    <citation type="submission" date="2022-02" db="EMBL/GenBank/DDBJ databases">
        <title>Plant Genome Project.</title>
        <authorList>
            <person name="Zhang R.-G."/>
        </authorList>
    </citation>
    <scope>NUCLEOTIDE SEQUENCE</scope>
    <source>
        <strain evidence="1">AT1</strain>
    </source>
</reference>
<dbReference type="Proteomes" id="UP001062846">
    <property type="component" value="Chromosome 7"/>
</dbReference>
<dbReference type="EMBL" id="CM046394">
    <property type="protein sequence ID" value="KAI8548994.1"/>
    <property type="molecule type" value="Genomic_DNA"/>
</dbReference>
<organism evidence="1 2">
    <name type="scientific">Rhododendron molle</name>
    <name type="common">Chinese azalea</name>
    <name type="synonym">Azalea mollis</name>
    <dbReference type="NCBI Taxonomy" id="49168"/>
    <lineage>
        <taxon>Eukaryota</taxon>
        <taxon>Viridiplantae</taxon>
        <taxon>Streptophyta</taxon>
        <taxon>Embryophyta</taxon>
        <taxon>Tracheophyta</taxon>
        <taxon>Spermatophyta</taxon>
        <taxon>Magnoliopsida</taxon>
        <taxon>eudicotyledons</taxon>
        <taxon>Gunneridae</taxon>
        <taxon>Pentapetalae</taxon>
        <taxon>asterids</taxon>
        <taxon>Ericales</taxon>
        <taxon>Ericaceae</taxon>
        <taxon>Ericoideae</taxon>
        <taxon>Rhodoreae</taxon>
        <taxon>Rhododendron</taxon>
    </lineage>
</organism>
<gene>
    <name evidence="1" type="ORF">RHMOL_Rhmol07G0316600</name>
</gene>
<proteinExistence type="predicted"/>